<feature type="transmembrane region" description="Helical" evidence="1">
    <location>
        <begin position="97"/>
        <end position="128"/>
    </location>
</feature>
<dbReference type="InterPro" id="IPR052529">
    <property type="entry name" value="Bact_Transport_Assoc"/>
</dbReference>
<protein>
    <recommendedName>
        <fullName evidence="2">DUF418 domain-containing protein</fullName>
    </recommendedName>
</protein>
<dbReference type="EMBL" id="BOOH01000066">
    <property type="protein sequence ID" value="GIH80914.1"/>
    <property type="molecule type" value="Genomic_DNA"/>
</dbReference>
<feature type="transmembrane region" description="Helical" evidence="1">
    <location>
        <begin position="242"/>
        <end position="261"/>
    </location>
</feature>
<feature type="transmembrane region" description="Helical" evidence="1">
    <location>
        <begin position="20"/>
        <end position="41"/>
    </location>
</feature>
<dbReference type="RefSeq" id="WP_203895325.1">
    <property type="nucleotide sequence ID" value="NZ_BOOH01000066.1"/>
</dbReference>
<sequence>MTQASAPVSRRIHEIDAVRGFALGGILIANIGFFADPGYAVGMGAMPISEGPVALAVSTLILTKFYVIFSFLFGYSFTLQMRSWGGKVKSRMLRRCLGLFVLGVAHGLLLWIGDILTLYAVLGLLLLGMRDMRPRTAVKAGCWIIGVTSAIWLLLAGLTLLDPGGAATPALDAAAAARAEELVTGGPLSFLRFQVETYPVLAAFVWIGQGPMAMALFLFGLAAGKSRLFEEPERWARLVPRILWLGYGVGLPAAVFFTWSAQADGTTQLIGMAVNNVTSLMLAAAYVVTLLELIRRVPAVGGVLAPAGRVAASNYIGQSVLACLVFTGYGLALAGELAPVAVMGVAAAIYAVLLTLSARWLRHHRQGPIEWLLRRFTLLSAAPSRSR</sequence>
<reference evidence="3 4" key="1">
    <citation type="submission" date="2021-01" db="EMBL/GenBank/DDBJ databases">
        <title>Whole genome shotgun sequence of Planobispora longispora NBRC 13918.</title>
        <authorList>
            <person name="Komaki H."/>
            <person name="Tamura T."/>
        </authorList>
    </citation>
    <scope>NUCLEOTIDE SEQUENCE [LARGE SCALE GENOMIC DNA]</scope>
    <source>
        <strain evidence="3 4">NBRC 13918</strain>
    </source>
</reference>
<feature type="transmembrane region" description="Helical" evidence="1">
    <location>
        <begin position="273"/>
        <end position="294"/>
    </location>
</feature>
<feature type="transmembrane region" description="Helical" evidence="1">
    <location>
        <begin position="53"/>
        <end position="77"/>
    </location>
</feature>
<gene>
    <name evidence="3" type="ORF">Plo01_73430</name>
</gene>
<evidence type="ECO:0000256" key="1">
    <source>
        <dbReference type="SAM" id="Phobius"/>
    </source>
</evidence>
<keyword evidence="1" id="KW-1133">Transmembrane helix</keyword>
<comment type="caution">
    <text evidence="3">The sequence shown here is derived from an EMBL/GenBank/DDBJ whole genome shotgun (WGS) entry which is preliminary data.</text>
</comment>
<feature type="domain" description="DUF418" evidence="2">
    <location>
        <begin position="223"/>
        <end position="378"/>
    </location>
</feature>
<keyword evidence="1" id="KW-0472">Membrane</keyword>
<evidence type="ECO:0000313" key="3">
    <source>
        <dbReference type="EMBL" id="GIH80914.1"/>
    </source>
</evidence>
<organism evidence="3 4">
    <name type="scientific">Planobispora longispora</name>
    <dbReference type="NCBI Taxonomy" id="28887"/>
    <lineage>
        <taxon>Bacteria</taxon>
        <taxon>Bacillati</taxon>
        <taxon>Actinomycetota</taxon>
        <taxon>Actinomycetes</taxon>
        <taxon>Streptosporangiales</taxon>
        <taxon>Streptosporangiaceae</taxon>
        <taxon>Planobispora</taxon>
    </lineage>
</organism>
<evidence type="ECO:0000259" key="2">
    <source>
        <dbReference type="Pfam" id="PF04235"/>
    </source>
</evidence>
<accession>A0A8J3W8Q2</accession>
<dbReference type="PANTHER" id="PTHR30590">
    <property type="entry name" value="INNER MEMBRANE PROTEIN"/>
    <property type="match status" value="1"/>
</dbReference>
<proteinExistence type="predicted"/>
<feature type="transmembrane region" description="Helical" evidence="1">
    <location>
        <begin position="140"/>
        <end position="161"/>
    </location>
</feature>
<feature type="transmembrane region" description="Helical" evidence="1">
    <location>
        <begin position="198"/>
        <end position="221"/>
    </location>
</feature>
<dbReference type="AlphaFoldDB" id="A0A8J3W8Q2"/>
<feature type="transmembrane region" description="Helical" evidence="1">
    <location>
        <begin position="340"/>
        <end position="361"/>
    </location>
</feature>
<keyword evidence="4" id="KW-1185">Reference proteome</keyword>
<evidence type="ECO:0000313" key="4">
    <source>
        <dbReference type="Proteomes" id="UP000616724"/>
    </source>
</evidence>
<feature type="transmembrane region" description="Helical" evidence="1">
    <location>
        <begin position="315"/>
        <end position="334"/>
    </location>
</feature>
<dbReference type="PANTHER" id="PTHR30590:SF2">
    <property type="entry name" value="INNER MEMBRANE PROTEIN"/>
    <property type="match status" value="1"/>
</dbReference>
<dbReference type="Proteomes" id="UP000616724">
    <property type="component" value="Unassembled WGS sequence"/>
</dbReference>
<dbReference type="InterPro" id="IPR007349">
    <property type="entry name" value="DUF418"/>
</dbReference>
<keyword evidence="1" id="KW-0812">Transmembrane</keyword>
<dbReference type="Pfam" id="PF04235">
    <property type="entry name" value="DUF418"/>
    <property type="match status" value="1"/>
</dbReference>
<name>A0A8J3W8Q2_9ACTN</name>